<sequence>MRVEPLLYAALDGDEAGADVGVGRRADDADAEHGQRASRDSLDDADPAPGQTRVHPKHAHAASLRSPPATDGRCPLFVQAIGWD</sequence>
<dbReference type="AlphaFoldDB" id="A0A918EMP6"/>
<proteinExistence type="predicted"/>
<name>A0A918EMP6_9ACTN</name>
<organism evidence="2 3">
    <name type="scientific">Streptomyces roseolilacinus</name>
    <dbReference type="NCBI Taxonomy" id="66904"/>
    <lineage>
        <taxon>Bacteria</taxon>
        <taxon>Bacillati</taxon>
        <taxon>Actinomycetota</taxon>
        <taxon>Actinomycetes</taxon>
        <taxon>Kitasatosporales</taxon>
        <taxon>Streptomycetaceae</taxon>
        <taxon>Streptomyces</taxon>
    </lineage>
</organism>
<comment type="caution">
    <text evidence="2">The sequence shown here is derived from an EMBL/GenBank/DDBJ whole genome shotgun (WGS) entry which is preliminary data.</text>
</comment>
<dbReference type="EMBL" id="BMSV01000017">
    <property type="protein sequence ID" value="GGQ31922.1"/>
    <property type="molecule type" value="Genomic_DNA"/>
</dbReference>
<accession>A0A918EMP6</accession>
<dbReference type="Proteomes" id="UP000654123">
    <property type="component" value="Unassembled WGS sequence"/>
</dbReference>
<keyword evidence="3" id="KW-1185">Reference proteome</keyword>
<feature type="compositionally biased region" description="Basic and acidic residues" evidence="1">
    <location>
        <begin position="22"/>
        <end position="42"/>
    </location>
</feature>
<reference evidence="2" key="1">
    <citation type="journal article" date="2014" name="Int. J. Syst. Evol. Microbiol.">
        <title>Complete genome sequence of Corynebacterium casei LMG S-19264T (=DSM 44701T), isolated from a smear-ripened cheese.</title>
        <authorList>
            <consortium name="US DOE Joint Genome Institute (JGI-PGF)"/>
            <person name="Walter F."/>
            <person name="Albersmeier A."/>
            <person name="Kalinowski J."/>
            <person name="Ruckert C."/>
        </authorList>
    </citation>
    <scope>NUCLEOTIDE SEQUENCE</scope>
    <source>
        <strain evidence="2">JCM 4335</strain>
    </source>
</reference>
<feature type="region of interest" description="Disordered" evidence="1">
    <location>
        <begin position="17"/>
        <end position="73"/>
    </location>
</feature>
<evidence type="ECO:0000313" key="2">
    <source>
        <dbReference type="EMBL" id="GGQ31922.1"/>
    </source>
</evidence>
<gene>
    <name evidence="2" type="ORF">GCM10010249_58270</name>
</gene>
<protein>
    <submittedName>
        <fullName evidence="2">Uncharacterized protein</fullName>
    </submittedName>
</protein>
<evidence type="ECO:0000256" key="1">
    <source>
        <dbReference type="SAM" id="MobiDB-lite"/>
    </source>
</evidence>
<reference evidence="2" key="2">
    <citation type="submission" date="2020-09" db="EMBL/GenBank/DDBJ databases">
        <authorList>
            <person name="Sun Q."/>
            <person name="Ohkuma M."/>
        </authorList>
    </citation>
    <scope>NUCLEOTIDE SEQUENCE</scope>
    <source>
        <strain evidence="2">JCM 4335</strain>
    </source>
</reference>
<evidence type="ECO:0000313" key="3">
    <source>
        <dbReference type="Proteomes" id="UP000654123"/>
    </source>
</evidence>